<keyword evidence="2" id="KW-1185">Reference proteome</keyword>
<dbReference type="AlphaFoldDB" id="A0A5B7H512"/>
<reference evidence="1 2" key="1">
    <citation type="submission" date="2019-05" db="EMBL/GenBank/DDBJ databases">
        <title>Another draft genome of Portunus trituberculatus and its Hox gene families provides insights of decapod evolution.</title>
        <authorList>
            <person name="Jeong J.-H."/>
            <person name="Song I."/>
            <person name="Kim S."/>
            <person name="Choi T."/>
            <person name="Kim D."/>
            <person name="Ryu S."/>
            <person name="Kim W."/>
        </authorList>
    </citation>
    <scope>NUCLEOTIDE SEQUENCE [LARGE SCALE GENOMIC DNA]</scope>
    <source>
        <tissue evidence="1">Muscle</tissue>
    </source>
</reference>
<dbReference type="EMBL" id="VSRR010021777">
    <property type="protein sequence ID" value="MPC64208.1"/>
    <property type="molecule type" value="Genomic_DNA"/>
</dbReference>
<protein>
    <submittedName>
        <fullName evidence="1">Uncharacterized protein</fullName>
    </submittedName>
</protein>
<evidence type="ECO:0000313" key="2">
    <source>
        <dbReference type="Proteomes" id="UP000324222"/>
    </source>
</evidence>
<dbReference type="Proteomes" id="UP000324222">
    <property type="component" value="Unassembled WGS sequence"/>
</dbReference>
<comment type="caution">
    <text evidence="1">The sequence shown here is derived from an EMBL/GenBank/DDBJ whole genome shotgun (WGS) entry which is preliminary data.</text>
</comment>
<name>A0A5B7H512_PORTR</name>
<gene>
    <name evidence="1" type="ORF">E2C01_058319</name>
</gene>
<proteinExistence type="predicted"/>
<evidence type="ECO:0000313" key="1">
    <source>
        <dbReference type="EMBL" id="MPC64208.1"/>
    </source>
</evidence>
<organism evidence="1 2">
    <name type="scientific">Portunus trituberculatus</name>
    <name type="common">Swimming crab</name>
    <name type="synonym">Neptunus trituberculatus</name>
    <dbReference type="NCBI Taxonomy" id="210409"/>
    <lineage>
        <taxon>Eukaryota</taxon>
        <taxon>Metazoa</taxon>
        <taxon>Ecdysozoa</taxon>
        <taxon>Arthropoda</taxon>
        <taxon>Crustacea</taxon>
        <taxon>Multicrustacea</taxon>
        <taxon>Malacostraca</taxon>
        <taxon>Eumalacostraca</taxon>
        <taxon>Eucarida</taxon>
        <taxon>Decapoda</taxon>
        <taxon>Pleocyemata</taxon>
        <taxon>Brachyura</taxon>
        <taxon>Eubrachyura</taxon>
        <taxon>Portunoidea</taxon>
        <taxon>Portunidae</taxon>
        <taxon>Portuninae</taxon>
        <taxon>Portunus</taxon>
    </lineage>
</organism>
<accession>A0A5B7H512</accession>
<sequence length="61" mass="6696">MIQSTVRYISTTTTTVTITATTTTITTTTTANLSRSFTPFLYIQHGNLRAILSILFESPPV</sequence>